<dbReference type="PANTHER" id="PTHR43102">
    <property type="entry name" value="SLR1143 PROTEIN"/>
    <property type="match status" value="1"/>
</dbReference>
<dbReference type="Pfam" id="PF01590">
    <property type="entry name" value="GAF"/>
    <property type="match status" value="1"/>
</dbReference>
<evidence type="ECO:0000259" key="4">
    <source>
        <dbReference type="SMART" id="SM00065"/>
    </source>
</evidence>
<dbReference type="SUPFAM" id="SSF55785">
    <property type="entry name" value="PYP-like sensor domain (PAS domain)"/>
    <property type="match status" value="1"/>
</dbReference>
<sequence length="380" mass="43437">MKNNEKARVLHTARLMNVSENIKKDLHDIVDLAADICQTPIALITLIDDDTQWFIASRGVATDRNTREASFCKYTIVQEDLLIVNDARTDDRFKTYPVVLEAPHIKFYAGANLTTRDGYNAGTLCVLDVEPKDLTEAQRNSLKILSRQVVNLMELSLSLESLEVKHEETLEQKKLIEAADIQLKAFFNTSKDIFILIDTDMRVIAHNRSAERFIYRVTGKHLYAGDLVTSYLDKLSNKIIVQEFRKAVKGSDAIKEWKLMSPGKQLTWMETYFMPVVRNEQVIGVAINASDITVRKFGEEELRLKNEALQRIALMQSHEIRRPVASLMGILELLKVEYESPEKLFPYFDMIEQSVLELDAKICDVVSKSEFTLNIKASLF</sequence>
<evidence type="ECO:0000256" key="3">
    <source>
        <dbReference type="SAM" id="Coils"/>
    </source>
</evidence>
<dbReference type="PANTHER" id="PTHR43102:SF2">
    <property type="entry name" value="GAF DOMAIN-CONTAINING PROTEIN"/>
    <property type="match status" value="1"/>
</dbReference>
<keyword evidence="3" id="KW-0175">Coiled coil</keyword>
<evidence type="ECO:0000256" key="2">
    <source>
        <dbReference type="ARBA" id="ARBA00012438"/>
    </source>
</evidence>
<dbReference type="EMBL" id="JALJEJ010000002">
    <property type="protein sequence ID" value="MCJ8209168.1"/>
    <property type="molecule type" value="Genomic_DNA"/>
</dbReference>
<dbReference type="InterPro" id="IPR029016">
    <property type="entry name" value="GAF-like_dom_sf"/>
</dbReference>
<evidence type="ECO:0000313" key="6">
    <source>
        <dbReference type="Proteomes" id="UP001139450"/>
    </source>
</evidence>
<evidence type="ECO:0000256" key="1">
    <source>
        <dbReference type="ARBA" id="ARBA00000085"/>
    </source>
</evidence>
<dbReference type="Gene3D" id="3.30.450.40">
    <property type="match status" value="1"/>
</dbReference>
<evidence type="ECO:0000313" key="5">
    <source>
        <dbReference type="EMBL" id="MCJ8209168.1"/>
    </source>
</evidence>
<gene>
    <name evidence="5" type="ORF">MUY27_05575</name>
</gene>
<dbReference type="Pfam" id="PF08448">
    <property type="entry name" value="PAS_4"/>
    <property type="match status" value="1"/>
</dbReference>
<dbReference type="InterPro" id="IPR003018">
    <property type="entry name" value="GAF"/>
</dbReference>
<dbReference type="Proteomes" id="UP001139450">
    <property type="component" value="Unassembled WGS sequence"/>
</dbReference>
<dbReference type="InterPro" id="IPR036097">
    <property type="entry name" value="HisK_dim/P_sf"/>
</dbReference>
<name>A0A9X1X189_9SPHI</name>
<keyword evidence="6" id="KW-1185">Reference proteome</keyword>
<dbReference type="SUPFAM" id="SSF47384">
    <property type="entry name" value="Homodimeric domain of signal transducing histidine kinase"/>
    <property type="match status" value="1"/>
</dbReference>
<dbReference type="SUPFAM" id="SSF55781">
    <property type="entry name" value="GAF domain-like"/>
    <property type="match status" value="1"/>
</dbReference>
<dbReference type="CDD" id="cd00082">
    <property type="entry name" value="HisKA"/>
    <property type="match status" value="1"/>
</dbReference>
<dbReference type="RefSeq" id="WP_245128998.1">
    <property type="nucleotide sequence ID" value="NZ_JALJEJ010000002.1"/>
</dbReference>
<organism evidence="5 6">
    <name type="scientific">Mucilaginibacter straminoryzae</name>
    <dbReference type="NCBI Taxonomy" id="2932774"/>
    <lineage>
        <taxon>Bacteria</taxon>
        <taxon>Pseudomonadati</taxon>
        <taxon>Bacteroidota</taxon>
        <taxon>Sphingobacteriia</taxon>
        <taxon>Sphingobacteriales</taxon>
        <taxon>Sphingobacteriaceae</taxon>
        <taxon>Mucilaginibacter</taxon>
    </lineage>
</organism>
<protein>
    <recommendedName>
        <fullName evidence="2">histidine kinase</fullName>
        <ecNumber evidence="2">2.7.13.3</ecNumber>
    </recommendedName>
</protein>
<dbReference type="SMART" id="SM00065">
    <property type="entry name" value="GAF"/>
    <property type="match status" value="1"/>
</dbReference>
<comment type="caution">
    <text evidence="5">The sequence shown here is derived from an EMBL/GenBank/DDBJ whole genome shotgun (WGS) entry which is preliminary data.</text>
</comment>
<proteinExistence type="predicted"/>
<dbReference type="InterPro" id="IPR013656">
    <property type="entry name" value="PAS_4"/>
</dbReference>
<dbReference type="InterPro" id="IPR003661">
    <property type="entry name" value="HisK_dim/P_dom"/>
</dbReference>
<accession>A0A9X1X189</accession>
<comment type="catalytic activity">
    <reaction evidence="1">
        <text>ATP + protein L-histidine = ADP + protein N-phospho-L-histidine.</text>
        <dbReference type="EC" id="2.7.13.3"/>
    </reaction>
</comment>
<dbReference type="InterPro" id="IPR035965">
    <property type="entry name" value="PAS-like_dom_sf"/>
</dbReference>
<dbReference type="EC" id="2.7.13.3" evidence="2"/>
<feature type="coiled-coil region" evidence="3">
    <location>
        <begin position="152"/>
        <end position="179"/>
    </location>
</feature>
<reference evidence="5" key="1">
    <citation type="submission" date="2022-04" db="EMBL/GenBank/DDBJ databases">
        <title>Mucilaginibacter sp. RS28 isolated from freshwater.</title>
        <authorList>
            <person name="Ko S.-R."/>
        </authorList>
    </citation>
    <scope>NUCLEOTIDE SEQUENCE</scope>
    <source>
        <strain evidence="5">RS28</strain>
    </source>
</reference>
<dbReference type="Gene3D" id="1.10.287.130">
    <property type="match status" value="1"/>
</dbReference>
<dbReference type="Gene3D" id="3.30.450.20">
    <property type="entry name" value="PAS domain"/>
    <property type="match status" value="1"/>
</dbReference>
<dbReference type="GO" id="GO:0000155">
    <property type="term" value="F:phosphorelay sensor kinase activity"/>
    <property type="evidence" value="ECO:0007669"/>
    <property type="project" value="InterPro"/>
</dbReference>
<feature type="domain" description="GAF" evidence="4">
    <location>
        <begin position="21"/>
        <end position="163"/>
    </location>
</feature>
<dbReference type="AlphaFoldDB" id="A0A9X1X189"/>